<dbReference type="Proteomes" id="UP000051804">
    <property type="component" value="Unassembled WGS sequence"/>
</dbReference>
<dbReference type="AlphaFoldDB" id="A0A0R1JGS5"/>
<dbReference type="Pfam" id="PF15983">
    <property type="entry name" value="DUF4767"/>
    <property type="match status" value="1"/>
</dbReference>
<keyword evidence="5" id="KW-1185">Reference proteome</keyword>
<proteinExistence type="predicted"/>
<dbReference type="PROSITE" id="PS51257">
    <property type="entry name" value="PROKAR_LIPOPROTEIN"/>
    <property type="match status" value="1"/>
</dbReference>
<evidence type="ECO:0000313" key="4">
    <source>
        <dbReference type="EMBL" id="KRK70479.1"/>
    </source>
</evidence>
<name>A0A0R1JGS5_9LACO</name>
<dbReference type="STRING" id="1291734.FD02_GL000547"/>
<sequence>MHKQWLGVAVGGLLLLGAAGCTNATTTPTKATVNTTLTAAEAKSGRAIKAKAEAEATSASVAKAKAKAQADSKSVSNIADPDADATPTDDDNAVWNQSKSDALSDFMSSWGDTMNQQYQEYGPGDDVNFNGVDVPSDLDDMKPAVGTKAINIAWSTDGKTKADYALLTIYSDAEDDDRAGGPHLYFFVLHKGTPQVLITEQTQGNAKHLLYFHTTANTQLSGGFTKIINGD</sequence>
<reference evidence="4 5" key="1">
    <citation type="journal article" date="2015" name="Genome Announc.">
        <title>Expanding the biotechnology potential of lactobacilli through comparative genomics of 213 strains and associated genera.</title>
        <authorList>
            <person name="Sun Z."/>
            <person name="Harris H.M."/>
            <person name="McCann A."/>
            <person name="Guo C."/>
            <person name="Argimon S."/>
            <person name="Zhang W."/>
            <person name="Yang X."/>
            <person name="Jeffery I.B."/>
            <person name="Cooney J.C."/>
            <person name="Kagawa T.F."/>
            <person name="Liu W."/>
            <person name="Song Y."/>
            <person name="Salvetti E."/>
            <person name="Wrobel A."/>
            <person name="Rasinkangas P."/>
            <person name="Parkhill J."/>
            <person name="Rea M.C."/>
            <person name="O'Sullivan O."/>
            <person name="Ritari J."/>
            <person name="Douillard F.P."/>
            <person name="Paul Ross R."/>
            <person name="Yang R."/>
            <person name="Briner A.E."/>
            <person name="Felis G.E."/>
            <person name="de Vos W.M."/>
            <person name="Barrangou R."/>
            <person name="Klaenhammer T.R."/>
            <person name="Caufield P.W."/>
            <person name="Cui Y."/>
            <person name="Zhang H."/>
            <person name="O'Toole P.W."/>
        </authorList>
    </citation>
    <scope>NUCLEOTIDE SEQUENCE [LARGE SCALE GENOMIC DNA]</scope>
    <source>
        <strain evidence="4 5">JCM 17158</strain>
    </source>
</reference>
<dbReference type="PATRIC" id="fig|1291734.4.peg.562"/>
<evidence type="ECO:0000256" key="2">
    <source>
        <dbReference type="SAM" id="SignalP"/>
    </source>
</evidence>
<feature type="compositionally biased region" description="Low complexity" evidence="1">
    <location>
        <begin position="70"/>
        <end position="80"/>
    </location>
</feature>
<feature type="chain" id="PRO_5006406017" description="DUF4767 domain-containing protein" evidence="2">
    <location>
        <begin position="25"/>
        <end position="231"/>
    </location>
</feature>
<dbReference type="RefSeq" id="WP_056952109.1">
    <property type="nucleotide sequence ID" value="NZ_AZDJ01000032.1"/>
</dbReference>
<keyword evidence="2" id="KW-0732">Signal</keyword>
<dbReference type="InterPro" id="IPR031927">
    <property type="entry name" value="DUF4767"/>
</dbReference>
<organism evidence="4 5">
    <name type="scientific">Lacticaseibacillus nasuensis JCM 17158</name>
    <dbReference type="NCBI Taxonomy" id="1291734"/>
    <lineage>
        <taxon>Bacteria</taxon>
        <taxon>Bacillati</taxon>
        <taxon>Bacillota</taxon>
        <taxon>Bacilli</taxon>
        <taxon>Lactobacillales</taxon>
        <taxon>Lactobacillaceae</taxon>
        <taxon>Lacticaseibacillus</taxon>
    </lineage>
</organism>
<gene>
    <name evidence="4" type="ORF">FD02_GL000547</name>
</gene>
<accession>A0A0R1JGS5</accession>
<feature type="signal peptide" evidence="2">
    <location>
        <begin position="1"/>
        <end position="24"/>
    </location>
</feature>
<evidence type="ECO:0000313" key="5">
    <source>
        <dbReference type="Proteomes" id="UP000051804"/>
    </source>
</evidence>
<dbReference type="EMBL" id="AZDJ01000032">
    <property type="protein sequence ID" value="KRK70479.1"/>
    <property type="molecule type" value="Genomic_DNA"/>
</dbReference>
<feature type="region of interest" description="Disordered" evidence="1">
    <location>
        <begin position="70"/>
        <end position="93"/>
    </location>
</feature>
<evidence type="ECO:0000259" key="3">
    <source>
        <dbReference type="Pfam" id="PF15983"/>
    </source>
</evidence>
<evidence type="ECO:0000256" key="1">
    <source>
        <dbReference type="SAM" id="MobiDB-lite"/>
    </source>
</evidence>
<feature type="compositionally biased region" description="Acidic residues" evidence="1">
    <location>
        <begin position="81"/>
        <end position="92"/>
    </location>
</feature>
<protein>
    <recommendedName>
        <fullName evidence="3">DUF4767 domain-containing protein</fullName>
    </recommendedName>
</protein>
<comment type="caution">
    <text evidence="4">The sequence shown here is derived from an EMBL/GenBank/DDBJ whole genome shotgun (WGS) entry which is preliminary data.</text>
</comment>
<feature type="domain" description="DUF4767" evidence="3">
    <location>
        <begin position="93"/>
        <end position="228"/>
    </location>
</feature>